<evidence type="ECO:0000313" key="5">
    <source>
        <dbReference type="Proteomes" id="UP000036102"/>
    </source>
</evidence>
<dbReference type="InterPro" id="IPR059019">
    <property type="entry name" value="WHD_CapW"/>
</dbReference>
<dbReference type="PATRIC" id="fig|1658765.3.peg.3401"/>
<feature type="domain" description="WYL" evidence="1">
    <location>
        <begin position="125"/>
        <end position="191"/>
    </location>
</feature>
<gene>
    <name evidence="4" type="ORF">Msub_20136</name>
</gene>
<dbReference type="GO" id="GO:0003677">
    <property type="term" value="F:DNA binding"/>
    <property type="evidence" value="ECO:0007669"/>
    <property type="project" value="UniProtKB-KW"/>
</dbReference>
<dbReference type="RefSeq" id="WP_048497988.1">
    <property type="nucleotide sequence ID" value="NZ_JADQCF010000009.1"/>
</dbReference>
<dbReference type="STRING" id="1658765.Msub_20136"/>
<dbReference type="PROSITE" id="PS52050">
    <property type="entry name" value="WYL"/>
    <property type="match status" value="1"/>
</dbReference>
<dbReference type="EMBL" id="LFBU01000002">
    <property type="protein sequence ID" value="KMQ72941.1"/>
    <property type="molecule type" value="Genomic_DNA"/>
</dbReference>
<evidence type="ECO:0000259" key="1">
    <source>
        <dbReference type="Pfam" id="PF13280"/>
    </source>
</evidence>
<evidence type="ECO:0000259" key="3">
    <source>
        <dbReference type="Pfam" id="PF26109"/>
    </source>
</evidence>
<keyword evidence="5" id="KW-1185">Reference proteome</keyword>
<proteinExistence type="predicted"/>
<comment type="caution">
    <text evidence="4">The sequence shown here is derived from an EMBL/GenBank/DDBJ whole genome shotgun (WGS) entry which is preliminary data.</text>
</comment>
<dbReference type="InterPro" id="IPR051534">
    <property type="entry name" value="CBASS_pafABC_assoc_protein"/>
</dbReference>
<sequence>MKKTEWPIRWDLLLRYRLIETVALWEGRLTTNHICHSFGIGRQQASKDINTYLRELAPGNLVYDRHLKGYVPAAKFRPVVTRGMVNEYLDLLARQQSLSNTFESLDIGLPDSIVVPGPNRVIAPETMRAVVAATRQGRQLRASYASLSRPEAVESILEPHTLVCAGNSWHLRAWCDSNREFRDFALSRFRTAPEALRQRAKHPREQDKDWNREVTLVITPDQRLTRAQQEIIAGDYGMDRGRLEIGTRAALAPYVLSRLGITFDNLHPDPLVQQLELANPDQLGFGSKREQALKAVAGLC</sequence>
<feature type="domain" description="DNA-binding transcriptional repressor CapW winged helix-turn-helix" evidence="3">
    <location>
        <begin position="11"/>
        <end position="93"/>
    </location>
</feature>
<name>A0A0J7J4T4_9GAMM</name>
<evidence type="ECO:0000259" key="2">
    <source>
        <dbReference type="Pfam" id="PF26107"/>
    </source>
</evidence>
<accession>A0A0J7J4T4</accession>
<dbReference type="AlphaFoldDB" id="A0A0J7J4T4"/>
<dbReference type="Pfam" id="PF26107">
    <property type="entry name" value="BrxR_CTD"/>
    <property type="match status" value="1"/>
</dbReference>
<dbReference type="InterPro" id="IPR026881">
    <property type="entry name" value="WYL_dom"/>
</dbReference>
<dbReference type="Proteomes" id="UP000036102">
    <property type="component" value="Unassembled WGS sequence"/>
</dbReference>
<dbReference type="Pfam" id="PF13280">
    <property type="entry name" value="WYL"/>
    <property type="match status" value="1"/>
</dbReference>
<dbReference type="PANTHER" id="PTHR34580:SF3">
    <property type="entry name" value="PROTEIN PAFB"/>
    <property type="match status" value="1"/>
</dbReference>
<protein>
    <submittedName>
        <fullName evidence="4">Putative DNA-binding transcriptional regulator YafY</fullName>
    </submittedName>
</protein>
<organism evidence="4 5">
    <name type="scientific">Marinobacter subterrani</name>
    <dbReference type="NCBI Taxonomy" id="1658765"/>
    <lineage>
        <taxon>Bacteria</taxon>
        <taxon>Pseudomonadati</taxon>
        <taxon>Pseudomonadota</taxon>
        <taxon>Gammaproteobacteria</taxon>
        <taxon>Pseudomonadales</taxon>
        <taxon>Marinobacteraceae</taxon>
        <taxon>Marinobacter</taxon>
    </lineage>
</organism>
<dbReference type="InterPro" id="IPR016634">
    <property type="entry name" value="CapW-like"/>
</dbReference>
<reference evidence="4 5" key="1">
    <citation type="submission" date="2015-06" db="EMBL/GenBank/DDBJ databases">
        <title>Marinobacter subterrani, a genetically tractable neutrophilic iron-oxidizing strain isolated from the Soudan Iron Mine.</title>
        <authorList>
            <person name="Bonis B.M."/>
            <person name="Gralnick J.A."/>
        </authorList>
    </citation>
    <scope>NUCLEOTIDE SEQUENCE [LARGE SCALE GENOMIC DNA]</scope>
    <source>
        <strain evidence="4 5">JG233</strain>
    </source>
</reference>
<feature type="domain" description="DNA-binding transcriptional repressor CapW C-terminal dimerisation" evidence="2">
    <location>
        <begin position="214"/>
        <end position="283"/>
    </location>
</feature>
<dbReference type="PIRSF" id="PIRSF015558">
    <property type="entry name" value="Txn_reg_DeoR_prd"/>
    <property type="match status" value="1"/>
</dbReference>
<keyword evidence="4" id="KW-0238">DNA-binding</keyword>
<evidence type="ECO:0000313" key="4">
    <source>
        <dbReference type="EMBL" id="KMQ72941.1"/>
    </source>
</evidence>
<dbReference type="PANTHER" id="PTHR34580">
    <property type="match status" value="1"/>
</dbReference>
<dbReference type="InterPro" id="IPR059020">
    <property type="entry name" value="CapW_CTD"/>
</dbReference>
<dbReference type="Pfam" id="PF26109">
    <property type="entry name" value="WHD_BrxR"/>
    <property type="match status" value="1"/>
</dbReference>